<comment type="caution">
    <text evidence="2">The sequence shown here is derived from an EMBL/GenBank/DDBJ whole genome shotgun (WGS) entry which is preliminary data.</text>
</comment>
<accession>A0A011PPQ6</accession>
<dbReference type="EMBL" id="JEMX01000063">
    <property type="protein sequence ID" value="EXI78860.1"/>
    <property type="molecule type" value="Genomic_DNA"/>
</dbReference>
<dbReference type="Proteomes" id="UP000021816">
    <property type="component" value="Unassembled WGS sequence"/>
</dbReference>
<sequence>MIGKHLRRVPGSLRSLFAPLFVAALLLGCSDKLNLDNYNQLKVGQSYDEVKRILGDPTRCDEMMAVRSCVWGGEQRGIKVAFMGGQVALLSANNLK</sequence>
<reference evidence="2 3" key="1">
    <citation type="submission" date="2014-02" db="EMBL/GenBank/DDBJ databases">
        <title>Expanding our view of genomic diversity in Candidatus Accumulibacter clades.</title>
        <authorList>
            <person name="Skennerton C.T."/>
            <person name="Barr J.J."/>
            <person name="Slater F.R."/>
            <person name="Bond P.L."/>
            <person name="Tyson G.W."/>
        </authorList>
    </citation>
    <scope>NUCLEOTIDE SEQUENCE [LARGE SCALE GENOMIC DNA]</scope>
    <source>
        <strain evidence="3">BA-92</strain>
    </source>
</reference>
<gene>
    <name evidence="2" type="ORF">AW10_02731</name>
</gene>
<keyword evidence="1" id="KW-0732">Signal</keyword>
<protein>
    <recommendedName>
        <fullName evidence="4">DUF3862 domain-containing protein</fullName>
    </recommendedName>
</protein>
<evidence type="ECO:0000313" key="3">
    <source>
        <dbReference type="Proteomes" id="UP000021816"/>
    </source>
</evidence>
<dbReference type="STRING" id="1454003.AW10_02731"/>
<dbReference type="PATRIC" id="fig|1454003.3.peg.2784"/>
<dbReference type="AlphaFoldDB" id="A0A011PPQ6"/>
<dbReference type="InterPro" id="IPR024418">
    <property type="entry name" value="DUF3862"/>
</dbReference>
<dbReference type="Gene3D" id="3.30.1450.10">
    <property type="match status" value="1"/>
</dbReference>
<dbReference type="PROSITE" id="PS51257">
    <property type="entry name" value="PROKAR_LIPOPROTEIN"/>
    <property type="match status" value="1"/>
</dbReference>
<dbReference type="Pfam" id="PF12978">
    <property type="entry name" value="DUF3862"/>
    <property type="match status" value="1"/>
</dbReference>
<proteinExistence type="predicted"/>
<dbReference type="InterPro" id="IPR037873">
    <property type="entry name" value="BamE-like"/>
</dbReference>
<evidence type="ECO:0000256" key="1">
    <source>
        <dbReference type="ARBA" id="ARBA00022729"/>
    </source>
</evidence>
<evidence type="ECO:0008006" key="4">
    <source>
        <dbReference type="Google" id="ProtNLM"/>
    </source>
</evidence>
<name>A0A011PPQ6_9PROT</name>
<evidence type="ECO:0000313" key="2">
    <source>
        <dbReference type="EMBL" id="EXI78860.1"/>
    </source>
</evidence>
<organism evidence="2 3">
    <name type="scientific">Candidatus Accumulibacter appositus</name>
    <dbReference type="NCBI Taxonomy" id="1454003"/>
    <lineage>
        <taxon>Bacteria</taxon>
        <taxon>Pseudomonadati</taxon>
        <taxon>Pseudomonadota</taxon>
        <taxon>Betaproteobacteria</taxon>
        <taxon>Candidatus Accumulibacter</taxon>
    </lineage>
</organism>